<protein>
    <submittedName>
        <fullName evidence="1">Uncharacterized protein</fullName>
    </submittedName>
</protein>
<dbReference type="AlphaFoldDB" id="A0A2D4KPB2"/>
<evidence type="ECO:0000313" key="1">
    <source>
        <dbReference type="EMBL" id="LAB10577.1"/>
    </source>
</evidence>
<reference evidence="1" key="2">
    <citation type="submission" date="2017-11" db="EMBL/GenBank/DDBJ databases">
        <title>Coralsnake Venomics: Analyses of Venom Gland Transcriptomes and Proteomes of Six Brazilian Taxa.</title>
        <authorList>
            <person name="Aird S.D."/>
            <person name="Jorge da Silva N."/>
            <person name="Qiu L."/>
            <person name="Villar-Briones A."/>
            <person name="Aparecida-Saddi V."/>
            <person name="Campos-Telles M.P."/>
            <person name="Grau M."/>
            <person name="Mikheyev A.S."/>
        </authorList>
    </citation>
    <scope>NUCLEOTIDE SEQUENCE</scope>
    <source>
        <tissue evidence="1">Venom_gland</tissue>
    </source>
</reference>
<accession>A0A2D4KPB2</accession>
<organism evidence="1">
    <name type="scientific">Micrurus paraensis</name>
    <dbReference type="NCBI Taxonomy" id="1970185"/>
    <lineage>
        <taxon>Eukaryota</taxon>
        <taxon>Metazoa</taxon>
        <taxon>Chordata</taxon>
        <taxon>Craniata</taxon>
        <taxon>Vertebrata</taxon>
        <taxon>Euteleostomi</taxon>
        <taxon>Lepidosauria</taxon>
        <taxon>Squamata</taxon>
        <taxon>Bifurcata</taxon>
        <taxon>Unidentata</taxon>
        <taxon>Episquamata</taxon>
        <taxon>Toxicofera</taxon>
        <taxon>Serpentes</taxon>
        <taxon>Colubroidea</taxon>
        <taxon>Elapidae</taxon>
        <taxon>Elapinae</taxon>
        <taxon>Micrurus</taxon>
    </lineage>
</organism>
<proteinExistence type="predicted"/>
<dbReference type="EMBL" id="IACL01079906">
    <property type="protein sequence ID" value="LAB10577.1"/>
    <property type="molecule type" value="Transcribed_RNA"/>
</dbReference>
<name>A0A2D4KPB2_9SAUR</name>
<sequence>MIQLKGFGQLASQLNLPIKVSRCLEQWFPLLIMMELFKTQPTTVNGINWQKDENGGKLLTTVTAFFLYTKRAASAEGMQRMDNTLTCLFLFSWKYKILFNFL</sequence>
<reference evidence="1" key="1">
    <citation type="submission" date="2017-07" db="EMBL/GenBank/DDBJ databases">
        <authorList>
            <person name="Mikheyev A."/>
            <person name="Grau M."/>
        </authorList>
    </citation>
    <scope>NUCLEOTIDE SEQUENCE</scope>
    <source>
        <tissue evidence="1">Venom_gland</tissue>
    </source>
</reference>